<organism evidence="1">
    <name type="scientific">Arundo donax</name>
    <name type="common">Giant reed</name>
    <name type="synonym">Donax arundinaceus</name>
    <dbReference type="NCBI Taxonomy" id="35708"/>
    <lineage>
        <taxon>Eukaryota</taxon>
        <taxon>Viridiplantae</taxon>
        <taxon>Streptophyta</taxon>
        <taxon>Embryophyta</taxon>
        <taxon>Tracheophyta</taxon>
        <taxon>Spermatophyta</taxon>
        <taxon>Magnoliopsida</taxon>
        <taxon>Liliopsida</taxon>
        <taxon>Poales</taxon>
        <taxon>Poaceae</taxon>
        <taxon>PACMAD clade</taxon>
        <taxon>Arundinoideae</taxon>
        <taxon>Arundineae</taxon>
        <taxon>Arundo</taxon>
    </lineage>
</organism>
<dbReference type="AlphaFoldDB" id="A0A0A9BHS8"/>
<proteinExistence type="predicted"/>
<accession>A0A0A9BHS8</accession>
<protein>
    <submittedName>
        <fullName evidence="1">Uncharacterized protein</fullName>
    </submittedName>
</protein>
<reference evidence="1" key="1">
    <citation type="submission" date="2014-09" db="EMBL/GenBank/DDBJ databases">
        <authorList>
            <person name="Magalhaes I.L.F."/>
            <person name="Oliveira U."/>
            <person name="Santos F.R."/>
            <person name="Vidigal T.H.D.A."/>
            <person name="Brescovit A.D."/>
            <person name="Santos A.J."/>
        </authorList>
    </citation>
    <scope>NUCLEOTIDE SEQUENCE</scope>
    <source>
        <tissue evidence="1">Shoot tissue taken approximately 20 cm above the soil surface</tissue>
    </source>
</reference>
<reference evidence="1" key="2">
    <citation type="journal article" date="2015" name="Data Brief">
        <title>Shoot transcriptome of the giant reed, Arundo donax.</title>
        <authorList>
            <person name="Barrero R.A."/>
            <person name="Guerrero F.D."/>
            <person name="Moolhuijzen P."/>
            <person name="Goolsby J.A."/>
            <person name="Tidwell J."/>
            <person name="Bellgard S.E."/>
            <person name="Bellgard M.I."/>
        </authorList>
    </citation>
    <scope>NUCLEOTIDE SEQUENCE</scope>
    <source>
        <tissue evidence="1">Shoot tissue taken approximately 20 cm above the soil surface</tissue>
    </source>
</reference>
<sequence length="53" mass="6038">MPRAGQNVLGYFQERVRPKFGLLAYKVGHQPPKTQKIHALPRSQHRTAASAWL</sequence>
<dbReference type="EMBL" id="GBRH01237120">
    <property type="protein sequence ID" value="JAD60775.1"/>
    <property type="molecule type" value="Transcribed_RNA"/>
</dbReference>
<name>A0A0A9BHS8_ARUDO</name>
<evidence type="ECO:0000313" key="1">
    <source>
        <dbReference type="EMBL" id="JAD60775.1"/>
    </source>
</evidence>